<dbReference type="InterPro" id="IPR044527">
    <property type="entry name" value="NrtA/CpmA_ABC-bd_dom"/>
</dbReference>
<dbReference type="GO" id="GO:0042626">
    <property type="term" value="F:ATPase-coupled transmembrane transporter activity"/>
    <property type="evidence" value="ECO:0007669"/>
    <property type="project" value="InterPro"/>
</dbReference>
<keyword evidence="7" id="KW-0732">Signal</keyword>
<dbReference type="PANTHER" id="PTHR30024">
    <property type="entry name" value="ALIPHATIC SULFONATES-BINDING PROTEIN-RELATED"/>
    <property type="match status" value="1"/>
</dbReference>
<keyword evidence="6" id="KW-0997">Cell inner membrane</keyword>
<dbReference type="GO" id="GO:0005886">
    <property type="term" value="C:plasma membrane"/>
    <property type="evidence" value="ECO:0007669"/>
    <property type="project" value="UniProtKB-SubCell"/>
</dbReference>
<name>A0A4R1RH10_HYDET</name>
<keyword evidence="5" id="KW-1003">Cell membrane</keyword>
<dbReference type="NCBIfam" id="TIGR01728">
    <property type="entry name" value="SsuA_fam"/>
    <property type="match status" value="1"/>
</dbReference>
<dbReference type="CDD" id="cd13553">
    <property type="entry name" value="PBP2_NrtA_CpmA_like"/>
    <property type="match status" value="1"/>
</dbReference>
<comment type="similarity">
    <text evidence="3">Belongs to the bacterial solute-binding protein SsuA/TauA family.</text>
</comment>
<evidence type="ECO:0000256" key="8">
    <source>
        <dbReference type="ARBA" id="ARBA00023136"/>
    </source>
</evidence>
<sequence length="343" mass="37779">MQRRCGFLLGLLWLGIVCLGASAFAGGGTKLRVGYFPNITHAQAVLGMADGTFQKALGDEAVIEQYVFNAGPSVIEAMMSGNLDLAYIGPNPAVNGYLKTDGILLRIIAGAASGGAALVLRSDLGVKRPAELTGKRLASPQLGNTQDVSLRFYLLKHRLKLKEKGGTVEVIPVANPDQLTLFRKKEIDGAWTVEPWVSRLVSEAGGTVFLDERSIWPKGKFVTANIIVSAKFLKEHPDLVKKWLRAHVRLTQRINAAPLRAQRELNQELKNITGQALPEEILRQAFTRFELTYDPLPKTLIAAANSAFELGFLGKKRPDLRHIYDLTLLNQVLQEQKLPRIRP</sequence>
<dbReference type="SUPFAM" id="SSF53850">
    <property type="entry name" value="Periplasmic binding protein-like II"/>
    <property type="match status" value="1"/>
</dbReference>
<comment type="subcellular location">
    <subcellularLocation>
        <location evidence="2">Cell inner membrane</location>
    </subcellularLocation>
    <subcellularLocation>
        <location evidence="1">Periplasm</location>
    </subcellularLocation>
</comment>
<dbReference type="PANTHER" id="PTHR30024:SF47">
    <property type="entry name" value="TAURINE-BINDING PERIPLASMIC PROTEIN"/>
    <property type="match status" value="1"/>
</dbReference>
<evidence type="ECO:0000256" key="1">
    <source>
        <dbReference type="ARBA" id="ARBA00004418"/>
    </source>
</evidence>
<accession>A0A4R1RH10</accession>
<keyword evidence="8" id="KW-0472">Membrane</keyword>
<keyword evidence="10" id="KW-1185">Reference proteome</keyword>
<dbReference type="AlphaFoldDB" id="A0A4R1RH10"/>
<gene>
    <name evidence="9" type="ORF">EDC14_101759</name>
</gene>
<dbReference type="Pfam" id="PF13379">
    <property type="entry name" value="NMT1_2"/>
    <property type="match status" value="1"/>
</dbReference>
<evidence type="ECO:0000256" key="7">
    <source>
        <dbReference type="ARBA" id="ARBA00022729"/>
    </source>
</evidence>
<evidence type="ECO:0000256" key="2">
    <source>
        <dbReference type="ARBA" id="ARBA00004533"/>
    </source>
</evidence>
<reference evidence="9 10" key="1">
    <citation type="submission" date="2019-03" db="EMBL/GenBank/DDBJ databases">
        <title>Genomic Encyclopedia of Type Strains, Phase IV (KMG-IV): sequencing the most valuable type-strain genomes for metagenomic binning, comparative biology and taxonomic classification.</title>
        <authorList>
            <person name="Goeker M."/>
        </authorList>
    </citation>
    <scope>NUCLEOTIDE SEQUENCE [LARGE SCALE GENOMIC DNA]</scope>
    <source>
        <strain evidence="9 10">LX-B</strain>
    </source>
</reference>
<dbReference type="InterPro" id="IPR010067">
    <property type="entry name" value="ABC_SsuA_sub-bd"/>
</dbReference>
<dbReference type="Gene3D" id="3.40.190.10">
    <property type="entry name" value="Periplasmic binding protein-like II"/>
    <property type="match status" value="2"/>
</dbReference>
<dbReference type="EMBL" id="SLUN01000017">
    <property type="protein sequence ID" value="TCL65311.1"/>
    <property type="molecule type" value="Genomic_DNA"/>
</dbReference>
<evidence type="ECO:0000256" key="6">
    <source>
        <dbReference type="ARBA" id="ARBA00022519"/>
    </source>
</evidence>
<evidence type="ECO:0000313" key="9">
    <source>
        <dbReference type="EMBL" id="TCL65311.1"/>
    </source>
</evidence>
<organism evidence="9 10">
    <name type="scientific">Hydrogenispora ethanolica</name>
    <dbReference type="NCBI Taxonomy" id="1082276"/>
    <lineage>
        <taxon>Bacteria</taxon>
        <taxon>Bacillati</taxon>
        <taxon>Bacillota</taxon>
        <taxon>Hydrogenispora</taxon>
    </lineage>
</organism>
<protein>
    <submittedName>
        <fullName evidence="9">NitT/TauT family transport system substrate-binding protein</fullName>
    </submittedName>
</protein>
<dbReference type="Proteomes" id="UP000295008">
    <property type="component" value="Unassembled WGS sequence"/>
</dbReference>
<evidence type="ECO:0000256" key="5">
    <source>
        <dbReference type="ARBA" id="ARBA00022475"/>
    </source>
</evidence>
<dbReference type="GO" id="GO:0042597">
    <property type="term" value="C:periplasmic space"/>
    <property type="evidence" value="ECO:0007669"/>
    <property type="project" value="UniProtKB-SubCell"/>
</dbReference>
<keyword evidence="4" id="KW-0813">Transport</keyword>
<evidence type="ECO:0000313" key="10">
    <source>
        <dbReference type="Proteomes" id="UP000295008"/>
    </source>
</evidence>
<dbReference type="RefSeq" id="WP_243662936.1">
    <property type="nucleotide sequence ID" value="NZ_SLUN01000017.1"/>
</dbReference>
<evidence type="ECO:0000256" key="4">
    <source>
        <dbReference type="ARBA" id="ARBA00022448"/>
    </source>
</evidence>
<evidence type="ECO:0000256" key="3">
    <source>
        <dbReference type="ARBA" id="ARBA00010742"/>
    </source>
</evidence>
<comment type="caution">
    <text evidence="9">The sequence shown here is derived from an EMBL/GenBank/DDBJ whole genome shotgun (WGS) entry which is preliminary data.</text>
</comment>
<proteinExistence type="inferred from homology"/>